<proteinExistence type="predicted"/>
<organism evidence="2 3">
    <name type="scientific">Trifolium medium</name>
    <dbReference type="NCBI Taxonomy" id="97028"/>
    <lineage>
        <taxon>Eukaryota</taxon>
        <taxon>Viridiplantae</taxon>
        <taxon>Streptophyta</taxon>
        <taxon>Embryophyta</taxon>
        <taxon>Tracheophyta</taxon>
        <taxon>Spermatophyta</taxon>
        <taxon>Magnoliopsida</taxon>
        <taxon>eudicotyledons</taxon>
        <taxon>Gunneridae</taxon>
        <taxon>Pentapetalae</taxon>
        <taxon>rosids</taxon>
        <taxon>fabids</taxon>
        <taxon>Fabales</taxon>
        <taxon>Fabaceae</taxon>
        <taxon>Papilionoideae</taxon>
        <taxon>50 kb inversion clade</taxon>
        <taxon>NPAAA clade</taxon>
        <taxon>Hologalegina</taxon>
        <taxon>IRL clade</taxon>
        <taxon>Trifolieae</taxon>
        <taxon>Trifolium</taxon>
    </lineage>
</organism>
<dbReference type="Proteomes" id="UP000265520">
    <property type="component" value="Unassembled WGS sequence"/>
</dbReference>
<feature type="region of interest" description="Disordered" evidence="1">
    <location>
        <begin position="56"/>
        <end position="78"/>
    </location>
</feature>
<protein>
    <submittedName>
        <fullName evidence="2">Uncharacterized protein</fullName>
    </submittedName>
</protein>
<sequence>VVVQSKVPTIQQTATLTIREEEVAIRTETTTEAETAAVEEEVAVTTITTVNNSIIHVNGSNHTSGHRTHNGDRRDNKHGQFHLALTLLQIG</sequence>
<evidence type="ECO:0000313" key="2">
    <source>
        <dbReference type="EMBL" id="MCI54917.1"/>
    </source>
</evidence>
<feature type="non-terminal residue" evidence="2">
    <location>
        <position position="91"/>
    </location>
</feature>
<evidence type="ECO:0000256" key="1">
    <source>
        <dbReference type="SAM" id="MobiDB-lite"/>
    </source>
</evidence>
<dbReference type="EMBL" id="LXQA010487430">
    <property type="protein sequence ID" value="MCI54917.1"/>
    <property type="molecule type" value="Genomic_DNA"/>
</dbReference>
<keyword evidence="3" id="KW-1185">Reference proteome</keyword>
<reference evidence="2 3" key="1">
    <citation type="journal article" date="2018" name="Front. Plant Sci.">
        <title>Red Clover (Trifolium pratense) and Zigzag Clover (T. medium) - A Picture of Genomic Similarities and Differences.</title>
        <authorList>
            <person name="Dluhosova J."/>
            <person name="Istvanek J."/>
            <person name="Nedelnik J."/>
            <person name="Repkova J."/>
        </authorList>
    </citation>
    <scope>NUCLEOTIDE SEQUENCE [LARGE SCALE GENOMIC DNA]</scope>
    <source>
        <strain evidence="3">cv. 10/8</strain>
        <tissue evidence="2">Leaf</tissue>
    </source>
</reference>
<evidence type="ECO:0000313" key="3">
    <source>
        <dbReference type="Proteomes" id="UP000265520"/>
    </source>
</evidence>
<name>A0A392T3F3_9FABA</name>
<accession>A0A392T3F3</accession>
<feature type="non-terminal residue" evidence="2">
    <location>
        <position position="1"/>
    </location>
</feature>
<comment type="caution">
    <text evidence="2">The sequence shown here is derived from an EMBL/GenBank/DDBJ whole genome shotgun (WGS) entry which is preliminary data.</text>
</comment>
<dbReference type="AlphaFoldDB" id="A0A392T3F3"/>
<feature type="compositionally biased region" description="Basic and acidic residues" evidence="1">
    <location>
        <begin position="69"/>
        <end position="78"/>
    </location>
</feature>